<proteinExistence type="predicted"/>
<dbReference type="GO" id="GO:0005737">
    <property type="term" value="C:cytoplasm"/>
    <property type="evidence" value="ECO:0007669"/>
    <property type="project" value="TreeGrafter"/>
</dbReference>
<dbReference type="GO" id="GO:0016791">
    <property type="term" value="F:phosphatase activity"/>
    <property type="evidence" value="ECO:0007669"/>
    <property type="project" value="TreeGrafter"/>
</dbReference>
<dbReference type="Gene3D" id="3.40.50.1240">
    <property type="entry name" value="Phosphoglycerate mutase-like"/>
    <property type="match status" value="1"/>
</dbReference>
<dbReference type="InterPro" id="IPR050275">
    <property type="entry name" value="PGM_Phosphatase"/>
</dbReference>
<accession>A0A3F2RIF1</accession>
<evidence type="ECO:0000313" key="2">
    <source>
        <dbReference type="EMBL" id="RLN57820.1"/>
    </source>
</evidence>
<dbReference type="PANTHER" id="PTHR48100">
    <property type="entry name" value="BROAD-SPECIFICITY PHOSPHATASE YOR283W-RELATED"/>
    <property type="match status" value="1"/>
</dbReference>
<dbReference type="AlphaFoldDB" id="A0A3F2RIF1"/>
<dbReference type="PANTHER" id="PTHR48100:SF1">
    <property type="entry name" value="HISTIDINE PHOSPHATASE FAMILY PROTEIN-RELATED"/>
    <property type="match status" value="1"/>
</dbReference>
<dbReference type="Proteomes" id="UP000277300">
    <property type="component" value="Unassembled WGS sequence"/>
</dbReference>
<name>A0A3F2RIF1_9STRA</name>
<evidence type="ECO:0000256" key="1">
    <source>
        <dbReference type="SAM" id="MobiDB-lite"/>
    </source>
</evidence>
<dbReference type="SUPFAM" id="SSF53254">
    <property type="entry name" value="Phosphoglycerate mutase-like"/>
    <property type="match status" value="1"/>
</dbReference>
<gene>
    <name evidence="2" type="ORF">BBP00_00007328</name>
</gene>
<dbReference type="OrthoDB" id="72397at2759"/>
<protein>
    <submittedName>
        <fullName evidence="2">Uncharacterized protein</fullName>
    </submittedName>
</protein>
<dbReference type="InterPro" id="IPR013078">
    <property type="entry name" value="His_Pase_superF_clade-1"/>
</dbReference>
<reference evidence="2 3" key="1">
    <citation type="submission" date="2018-07" db="EMBL/GenBank/DDBJ databases">
        <title>Genome sequencing of oomycete isolates from Chile give support for New Zealand origin for Phytophthora kernoviae and make available the first Nothophytophthora sp. genome.</title>
        <authorList>
            <person name="Studholme D.J."/>
            <person name="Sanfuentes E."/>
            <person name="Panda P."/>
            <person name="Hill R."/>
            <person name="Sambles C."/>
            <person name="Grant M."/>
            <person name="Williams N.M."/>
            <person name="Mcdougal R.L."/>
        </authorList>
    </citation>
    <scope>NUCLEOTIDE SEQUENCE [LARGE SCALE GENOMIC DNA]</scope>
    <source>
        <strain evidence="2">Chile6</strain>
    </source>
</reference>
<evidence type="ECO:0000313" key="3">
    <source>
        <dbReference type="Proteomes" id="UP000277300"/>
    </source>
</evidence>
<feature type="region of interest" description="Disordered" evidence="1">
    <location>
        <begin position="369"/>
        <end position="389"/>
    </location>
</feature>
<sequence>MPPVERVVVSPLSRAIQTAQHFFTTDQLPSAPFMCFESCREVFDCYTFDKRQPLSVVKQKFPDVDFSHVKDEEDLFWSSTRHETLDEIQTRAKAFLSELFDAVPDRYVVVISHVCFIQAVCAVTMGGSHPRPDNCEVGEILKKEQQYPLFKHRSPAFVFVVGNRMSAIIAIQRLYRRYRRMKNWHNVGDHILQLARAQFAELRAQEEEDISAANFRALLADGFSASKVCISGGLKTIQLRVVLNSEAGECYLTWTPSRKKKPRIDLHDIGQVVAVQKEGNVEAPRLAKKVSYRRGLIIVCKSYHRGRVVLELSSKQERNLLLRGFQRLLDDMSWDEPALDHAGAIRKQLPRRQSVLEFFDAAQTSREIPLTGVEDPNALEPGQPSKRGSVVVVPSSSLVNAPLPGNPADKGLHVDTESVWPDAKAIEHFYQTRFDDSPGKAVPVSSQSSRASSKVMERCQFVHTQPLPLLY</sequence>
<dbReference type="Pfam" id="PF00300">
    <property type="entry name" value="His_Phos_1"/>
    <property type="match status" value="1"/>
</dbReference>
<comment type="caution">
    <text evidence="2">The sequence shown here is derived from an EMBL/GenBank/DDBJ whole genome shotgun (WGS) entry which is preliminary data.</text>
</comment>
<dbReference type="EMBL" id="MBDO02000291">
    <property type="protein sequence ID" value="RLN57820.1"/>
    <property type="molecule type" value="Genomic_DNA"/>
</dbReference>
<organism evidence="2 3">
    <name type="scientific">Phytophthora kernoviae</name>
    <dbReference type="NCBI Taxonomy" id="325452"/>
    <lineage>
        <taxon>Eukaryota</taxon>
        <taxon>Sar</taxon>
        <taxon>Stramenopiles</taxon>
        <taxon>Oomycota</taxon>
        <taxon>Peronosporomycetes</taxon>
        <taxon>Peronosporales</taxon>
        <taxon>Peronosporaceae</taxon>
        <taxon>Phytophthora</taxon>
    </lineage>
</organism>
<dbReference type="InterPro" id="IPR029033">
    <property type="entry name" value="His_PPase_superfam"/>
</dbReference>